<reference evidence="1 2" key="1">
    <citation type="journal article" date="2024" name="G3 (Bethesda)">
        <title>Genome assembly of Hibiscus sabdariffa L. provides insights into metabolisms of medicinal natural products.</title>
        <authorList>
            <person name="Kim T."/>
        </authorList>
    </citation>
    <scope>NUCLEOTIDE SEQUENCE [LARGE SCALE GENOMIC DNA]</scope>
    <source>
        <strain evidence="1">TK-2024</strain>
        <tissue evidence="1">Old leaves</tissue>
    </source>
</reference>
<protein>
    <recommendedName>
        <fullName evidence="3">Reverse transcriptase zinc-binding domain-containing protein</fullName>
    </recommendedName>
</protein>
<keyword evidence="2" id="KW-1185">Reference proteome</keyword>
<name>A0ABR2BY39_9ROSI</name>
<dbReference type="Proteomes" id="UP001472677">
    <property type="component" value="Unassembled WGS sequence"/>
</dbReference>
<sequence length="342" mass="39058">MGSTTQSKRGTLVHWDSIRQPKVSGGLGIKNICNHNIAFLMKIFYWLITDFDSYWVSLLRQKYRILKPCVGISRANGSHLWRALSQIWPSFHNFLLWSIGDGTRIQFWYDSWIPKLGPLVHWKLDRIDAIDDLKVSHFVQLGGSWNWAVLRQLLHLYALDHLLNLPVPNFAVGPDRCAWEPGKHGEFSVKSSYTILSKDTGDPKDRRYDLIWQLKLPLLQHHHLSSFHTLGLVDWILLNIDTRPLLSGTNIPWSIFFSSLIWKIWKRRNSHIFAATTVSNANLLHVSRTWAVQCHSSLSPSASNLIPSQSPILHWSPAPSGWLTLNIDGSVSTSPPMAQLVV</sequence>
<organism evidence="1 2">
    <name type="scientific">Hibiscus sabdariffa</name>
    <name type="common">roselle</name>
    <dbReference type="NCBI Taxonomy" id="183260"/>
    <lineage>
        <taxon>Eukaryota</taxon>
        <taxon>Viridiplantae</taxon>
        <taxon>Streptophyta</taxon>
        <taxon>Embryophyta</taxon>
        <taxon>Tracheophyta</taxon>
        <taxon>Spermatophyta</taxon>
        <taxon>Magnoliopsida</taxon>
        <taxon>eudicotyledons</taxon>
        <taxon>Gunneridae</taxon>
        <taxon>Pentapetalae</taxon>
        <taxon>rosids</taxon>
        <taxon>malvids</taxon>
        <taxon>Malvales</taxon>
        <taxon>Malvaceae</taxon>
        <taxon>Malvoideae</taxon>
        <taxon>Hibiscus</taxon>
    </lineage>
</organism>
<evidence type="ECO:0008006" key="3">
    <source>
        <dbReference type="Google" id="ProtNLM"/>
    </source>
</evidence>
<proteinExistence type="predicted"/>
<evidence type="ECO:0000313" key="1">
    <source>
        <dbReference type="EMBL" id="KAK8512040.1"/>
    </source>
</evidence>
<comment type="caution">
    <text evidence="1">The sequence shown here is derived from an EMBL/GenBank/DDBJ whole genome shotgun (WGS) entry which is preliminary data.</text>
</comment>
<evidence type="ECO:0000313" key="2">
    <source>
        <dbReference type="Proteomes" id="UP001472677"/>
    </source>
</evidence>
<dbReference type="PANTHER" id="PTHR36617">
    <property type="entry name" value="PROTEIN, PUTATIVE-RELATED"/>
    <property type="match status" value="1"/>
</dbReference>
<accession>A0ABR2BY39</accession>
<dbReference type="PANTHER" id="PTHR36617:SF16">
    <property type="entry name" value="OS04G0516500 PROTEIN"/>
    <property type="match status" value="1"/>
</dbReference>
<dbReference type="EMBL" id="JBBPBM010000075">
    <property type="protein sequence ID" value="KAK8512040.1"/>
    <property type="molecule type" value="Genomic_DNA"/>
</dbReference>
<gene>
    <name evidence="1" type="ORF">V6N12_018521</name>
</gene>